<dbReference type="PANTHER" id="PTHR47396">
    <property type="entry name" value="TYPE I RESTRICTION ENZYME ECOKI R PROTEIN"/>
    <property type="match status" value="1"/>
</dbReference>
<sequence length="230" mass="26433">MSITDMAKYLKRSSPREVVEWFGDKKAIAELLDRKDGGRKPLLISRHVDRVIRVERGYGKAEKPQDYLDSFRTFLNENINQITALMAVVQRPRELTRSQLKEVKLLLDNAGYSEITLQTAWRETTNQDIAASIIGFIRQAALGDALISYTERVDKAISKIIASRSWTEPQRKWLERIGKQLKLETIVDKAAFEQGQFKSMGGFNRINKTFDGELENILSEINREIWEDVG</sequence>
<accession>A0A0J9EUF1</accession>
<dbReference type="InterPro" id="IPR013670">
    <property type="entry name" value="EcoEI_R_C_dom"/>
</dbReference>
<dbReference type="PANTHER" id="PTHR47396:SF1">
    <property type="entry name" value="ATP-DEPENDENT HELICASE IRC3-RELATED"/>
    <property type="match status" value="1"/>
</dbReference>
<dbReference type="AlphaFoldDB" id="A0A0J9EUF1"/>
<dbReference type="InterPro" id="IPR050742">
    <property type="entry name" value="Helicase_Restrict-Modif_Enz"/>
</dbReference>
<feature type="domain" description="EcoEI R protein C-terminal" evidence="1">
    <location>
        <begin position="65"/>
        <end position="226"/>
    </location>
</feature>
<protein>
    <recommendedName>
        <fullName evidence="1">EcoEI R protein C-terminal domain-containing protein</fullName>
    </recommendedName>
</protein>
<dbReference type="GO" id="GO:0005829">
    <property type="term" value="C:cytosol"/>
    <property type="evidence" value="ECO:0007669"/>
    <property type="project" value="TreeGrafter"/>
</dbReference>
<dbReference type="GO" id="GO:0003677">
    <property type="term" value="F:DNA binding"/>
    <property type="evidence" value="ECO:0007669"/>
    <property type="project" value="InterPro"/>
</dbReference>
<proteinExistence type="predicted"/>
<organism evidence="2 3">
    <name type="scientific">Limnoraphis robusta CS-951</name>
    <dbReference type="NCBI Taxonomy" id="1637645"/>
    <lineage>
        <taxon>Bacteria</taxon>
        <taxon>Bacillati</taxon>
        <taxon>Cyanobacteriota</taxon>
        <taxon>Cyanophyceae</taxon>
        <taxon>Oscillatoriophycideae</taxon>
        <taxon>Oscillatoriales</taxon>
        <taxon>Sirenicapillariaceae</taxon>
        <taxon>Limnoraphis</taxon>
    </lineage>
</organism>
<name>A0A0J9EUF1_9CYAN</name>
<dbReference type="Pfam" id="PF08463">
    <property type="entry name" value="EcoEI_R_C"/>
    <property type="match status" value="1"/>
</dbReference>
<comment type="caution">
    <text evidence="2">The sequence shown here is derived from an EMBL/GenBank/DDBJ whole genome shotgun (WGS) entry which is preliminary data.</text>
</comment>
<evidence type="ECO:0000313" key="3">
    <source>
        <dbReference type="Proteomes" id="UP000033607"/>
    </source>
</evidence>
<reference evidence="2 3" key="1">
    <citation type="submission" date="2015-06" db="EMBL/GenBank/DDBJ databases">
        <title>Draft genome assembly of filamentous brackish cyanobacterium Limnoraphis robusta strain CS-951.</title>
        <authorList>
            <person name="Willis A."/>
            <person name="Parks M."/>
            <person name="Burford M.A."/>
        </authorList>
    </citation>
    <scope>NUCLEOTIDE SEQUENCE [LARGE SCALE GENOMIC DNA]</scope>
    <source>
        <strain evidence="2 3">CS-951</strain>
    </source>
</reference>
<evidence type="ECO:0000313" key="2">
    <source>
        <dbReference type="EMBL" id="KMW69908.1"/>
    </source>
</evidence>
<dbReference type="Proteomes" id="UP000033607">
    <property type="component" value="Unassembled WGS sequence"/>
</dbReference>
<dbReference type="RefSeq" id="WP_082172602.1">
    <property type="nucleotide sequence ID" value="NZ_LATL02000345.1"/>
</dbReference>
<dbReference type="GO" id="GO:0003824">
    <property type="term" value="F:catalytic activity"/>
    <property type="evidence" value="ECO:0007669"/>
    <property type="project" value="InterPro"/>
</dbReference>
<dbReference type="PATRIC" id="fig|1637645.4.peg.6741"/>
<dbReference type="EMBL" id="LATL02000345">
    <property type="protein sequence ID" value="KMW69908.1"/>
    <property type="molecule type" value="Genomic_DNA"/>
</dbReference>
<dbReference type="GO" id="GO:0006304">
    <property type="term" value="P:DNA modification"/>
    <property type="evidence" value="ECO:0007669"/>
    <property type="project" value="InterPro"/>
</dbReference>
<evidence type="ECO:0000259" key="1">
    <source>
        <dbReference type="Pfam" id="PF08463"/>
    </source>
</evidence>
<gene>
    <name evidence="2" type="ORF">WN50_39505</name>
</gene>